<feature type="region of interest" description="Disordered" evidence="1">
    <location>
        <begin position="105"/>
        <end position="149"/>
    </location>
</feature>
<dbReference type="Proteomes" id="UP000785679">
    <property type="component" value="Unassembled WGS sequence"/>
</dbReference>
<sequence length="373" mass="41769">MKVQGSLTADISRLQKLNQHLAIDKMKQLADASPKQKQQAGNSVTVKPKIMKVNSHLLSRQGQYKKSILVKGFDTQPLVDDSIVNKEEPGKLRSDSIAMIQVSNRSMSRTKEAQQRSPQGSPYGGNSPKRTRNKSMRPGTTLQGKKRRSNLNAIISGGMNFNQESFKLLAKKIGHSKQTRNLLERPGDTNYTTNSVAKGQLFKSYLEANIAPPIKDLPRQNNDSTQMISTNFETSALSKSLGRNSKLQTMRSRELKNLQLQLALQSRNQTMLGETNPYNQTTNLGFTESPQAEQRTSLEFRQRNLGNLIRLVRNSKSTQKNRGGMGNHEKYKTTTCIMNPMRELARLKQLKGIDTARQSNGPPKNETFAQILG</sequence>
<proteinExistence type="predicted"/>
<comment type="caution">
    <text evidence="2">The sequence shown here is derived from an EMBL/GenBank/DDBJ whole genome shotgun (WGS) entry which is preliminary data.</text>
</comment>
<dbReference type="EMBL" id="RRYP01000780">
    <property type="protein sequence ID" value="TNV86865.1"/>
    <property type="molecule type" value="Genomic_DNA"/>
</dbReference>
<name>A0A8J8P6A1_HALGN</name>
<evidence type="ECO:0000313" key="2">
    <source>
        <dbReference type="EMBL" id="TNV86865.1"/>
    </source>
</evidence>
<dbReference type="AlphaFoldDB" id="A0A8J8P6A1"/>
<gene>
    <name evidence="2" type="ORF">FGO68_gene7000</name>
</gene>
<keyword evidence="3" id="KW-1185">Reference proteome</keyword>
<reference evidence="2" key="1">
    <citation type="submission" date="2019-06" db="EMBL/GenBank/DDBJ databases">
        <authorList>
            <person name="Zheng W."/>
        </authorList>
    </citation>
    <scope>NUCLEOTIDE SEQUENCE</scope>
    <source>
        <strain evidence="2">QDHG01</strain>
    </source>
</reference>
<evidence type="ECO:0000313" key="3">
    <source>
        <dbReference type="Proteomes" id="UP000785679"/>
    </source>
</evidence>
<feature type="region of interest" description="Disordered" evidence="1">
    <location>
        <begin position="354"/>
        <end position="373"/>
    </location>
</feature>
<organism evidence="2 3">
    <name type="scientific">Halteria grandinella</name>
    <dbReference type="NCBI Taxonomy" id="5974"/>
    <lineage>
        <taxon>Eukaryota</taxon>
        <taxon>Sar</taxon>
        <taxon>Alveolata</taxon>
        <taxon>Ciliophora</taxon>
        <taxon>Intramacronucleata</taxon>
        <taxon>Spirotrichea</taxon>
        <taxon>Stichotrichia</taxon>
        <taxon>Sporadotrichida</taxon>
        <taxon>Halteriidae</taxon>
        <taxon>Halteria</taxon>
    </lineage>
</organism>
<evidence type="ECO:0000256" key="1">
    <source>
        <dbReference type="SAM" id="MobiDB-lite"/>
    </source>
</evidence>
<accession>A0A8J8P6A1</accession>
<protein>
    <submittedName>
        <fullName evidence="2">Uncharacterized protein</fullName>
    </submittedName>
</protein>